<feature type="compositionally biased region" description="Basic and acidic residues" evidence="1">
    <location>
        <begin position="88"/>
        <end position="107"/>
    </location>
</feature>
<dbReference type="AlphaFoldDB" id="A0A813VQQ7"/>
<protein>
    <submittedName>
        <fullName evidence="2">Uncharacterized protein</fullName>
    </submittedName>
</protein>
<evidence type="ECO:0000313" key="2">
    <source>
        <dbReference type="EMBL" id="CAF0843681.1"/>
    </source>
</evidence>
<organism evidence="2 3">
    <name type="scientific">Rotaria sordida</name>
    <dbReference type="NCBI Taxonomy" id="392033"/>
    <lineage>
        <taxon>Eukaryota</taxon>
        <taxon>Metazoa</taxon>
        <taxon>Spiralia</taxon>
        <taxon>Gnathifera</taxon>
        <taxon>Rotifera</taxon>
        <taxon>Eurotatoria</taxon>
        <taxon>Bdelloidea</taxon>
        <taxon>Philodinida</taxon>
        <taxon>Philodinidae</taxon>
        <taxon>Rotaria</taxon>
    </lineage>
</organism>
<sequence>MSSGEVAEEKLKITLDPTTVNINSTHEQPISANSRIINTTTNEIDKEPREESSPVDHERIDEYRSALGTDELQSQFNGLNRDIDEFDQSERPTDRLVKTNDERRHSDPNQMNMNQQEWLTPIGQSRAEQTEIERSELLAFQTTIPQDNRQSLSETFENESKTSLEPYESSTEVRTINLEQPIPAASEQTVLMPNVQAKATARIQPMKSSEEMPQSMGVTTEQNLTKQASISVKINIHVTTTDINNDSLSSSQKFPSTTVVGVASLSSESTEISDHYSTSSNETDDADSEKIDPMHRHKSRKRTISKDKSVDPTPTGKEQDASCTTDRLDSDQQDETSAQQFKEDDGELLDARKSSST</sequence>
<reference evidence="2" key="1">
    <citation type="submission" date="2021-02" db="EMBL/GenBank/DDBJ databases">
        <authorList>
            <person name="Nowell W R."/>
        </authorList>
    </citation>
    <scope>NUCLEOTIDE SEQUENCE</scope>
</reference>
<feature type="region of interest" description="Disordered" evidence="1">
    <location>
        <begin position="22"/>
        <end position="57"/>
    </location>
</feature>
<feature type="region of interest" description="Disordered" evidence="1">
    <location>
        <begin position="148"/>
        <end position="170"/>
    </location>
</feature>
<dbReference type="EMBL" id="CAJNOT010000110">
    <property type="protein sequence ID" value="CAF0843681.1"/>
    <property type="molecule type" value="Genomic_DNA"/>
</dbReference>
<accession>A0A813VQQ7</accession>
<name>A0A813VQQ7_9BILA</name>
<feature type="compositionally biased region" description="Polar residues" evidence="1">
    <location>
        <begin position="22"/>
        <end position="42"/>
    </location>
</feature>
<feature type="compositionally biased region" description="Basic and acidic residues" evidence="1">
    <location>
        <begin position="43"/>
        <end position="57"/>
    </location>
</feature>
<feature type="region of interest" description="Disordered" evidence="1">
    <location>
        <begin position="267"/>
        <end position="357"/>
    </location>
</feature>
<proteinExistence type="predicted"/>
<gene>
    <name evidence="2" type="ORF">ZHD862_LOCUS4511</name>
</gene>
<feature type="region of interest" description="Disordered" evidence="1">
    <location>
        <begin position="85"/>
        <end position="109"/>
    </location>
</feature>
<feature type="compositionally biased region" description="Polar residues" evidence="1">
    <location>
        <begin position="267"/>
        <end position="281"/>
    </location>
</feature>
<dbReference type="Proteomes" id="UP000663864">
    <property type="component" value="Unassembled WGS sequence"/>
</dbReference>
<evidence type="ECO:0000313" key="3">
    <source>
        <dbReference type="Proteomes" id="UP000663864"/>
    </source>
</evidence>
<evidence type="ECO:0000256" key="1">
    <source>
        <dbReference type="SAM" id="MobiDB-lite"/>
    </source>
</evidence>
<comment type="caution">
    <text evidence="2">The sequence shown here is derived from an EMBL/GenBank/DDBJ whole genome shotgun (WGS) entry which is preliminary data.</text>
</comment>